<dbReference type="EMBL" id="VDCI01000004">
    <property type="protein sequence ID" value="TNJ36595.1"/>
    <property type="molecule type" value="Genomic_DNA"/>
</dbReference>
<name>A0A5C4S006_PROVB</name>
<evidence type="ECO:0000259" key="3">
    <source>
        <dbReference type="Pfam" id="PF24793"/>
    </source>
</evidence>
<dbReference type="Proteomes" id="UP000309544">
    <property type="component" value="Unassembled WGS sequence"/>
</dbReference>
<evidence type="ECO:0000313" key="4">
    <source>
        <dbReference type="EMBL" id="TNJ36595.1"/>
    </source>
</evidence>
<dbReference type="Pfam" id="PF24793">
    <property type="entry name" value="GINT1_N"/>
    <property type="match status" value="1"/>
</dbReference>
<keyword evidence="1" id="KW-0858">Xylan degradation</keyword>
<evidence type="ECO:0000256" key="2">
    <source>
        <dbReference type="ARBA" id="ARBA00023277"/>
    </source>
</evidence>
<reference evidence="4 5" key="1">
    <citation type="submission" date="2019-05" db="EMBL/GenBank/DDBJ databases">
        <title>Draft Whole-Genome sequence of the green sulfur bacterium Prosthecochloris vibrioformis DSM 260.</title>
        <authorList>
            <person name="Meyer T.E."/>
            <person name="Kyndt J.A."/>
        </authorList>
    </citation>
    <scope>NUCLEOTIDE SEQUENCE [LARGE SCALE GENOMIC DNA]</scope>
    <source>
        <strain evidence="4 5">DSM 260</strain>
    </source>
</reference>
<dbReference type="Gene3D" id="2.115.10.20">
    <property type="entry name" value="Glycosyl hydrolase domain, family 43"/>
    <property type="match status" value="1"/>
</dbReference>
<feature type="domain" description="Glucosamine inositolphosphorylceramide transferase 1 N-terminal" evidence="3">
    <location>
        <begin position="38"/>
        <end position="315"/>
    </location>
</feature>
<organism evidence="4 5">
    <name type="scientific">Prosthecochloris vibrioformis</name>
    <name type="common">Chlorobium vibrioforme</name>
    <dbReference type="NCBI Taxonomy" id="1098"/>
    <lineage>
        <taxon>Bacteria</taxon>
        <taxon>Pseudomonadati</taxon>
        <taxon>Chlorobiota</taxon>
        <taxon>Chlorobiia</taxon>
        <taxon>Chlorobiales</taxon>
        <taxon>Chlorobiaceae</taxon>
        <taxon>Prosthecochloris</taxon>
    </lineage>
</organism>
<dbReference type="InterPro" id="IPR023296">
    <property type="entry name" value="Glyco_hydro_beta-prop_sf"/>
</dbReference>
<keyword evidence="1" id="KW-0624">Polysaccharide degradation</keyword>
<accession>A0A5C4S006</accession>
<gene>
    <name evidence="4" type="ORF">FGF68_05870</name>
</gene>
<proteinExistence type="predicted"/>
<dbReference type="PANTHER" id="PTHR43772:SF2">
    <property type="entry name" value="PUTATIVE (AFU_ORTHOLOGUE AFUA_2G04480)-RELATED"/>
    <property type="match status" value="1"/>
</dbReference>
<evidence type="ECO:0000313" key="5">
    <source>
        <dbReference type="Proteomes" id="UP000309544"/>
    </source>
</evidence>
<dbReference type="RefSeq" id="WP_139626541.1">
    <property type="nucleotide sequence ID" value="NZ_VDCI01000004.1"/>
</dbReference>
<dbReference type="PANTHER" id="PTHR43772">
    <property type="entry name" value="ENDO-1,4-BETA-XYLANASE"/>
    <property type="match status" value="1"/>
</dbReference>
<evidence type="ECO:0000256" key="1">
    <source>
        <dbReference type="ARBA" id="ARBA00022651"/>
    </source>
</evidence>
<dbReference type="GO" id="GO:0045493">
    <property type="term" value="P:xylan catabolic process"/>
    <property type="evidence" value="ECO:0007669"/>
    <property type="project" value="UniProtKB-KW"/>
</dbReference>
<dbReference type="InterPro" id="IPR056442">
    <property type="entry name" value="GINT1_N"/>
</dbReference>
<dbReference type="InterPro" id="IPR052176">
    <property type="entry name" value="Glycosyl_Hydrlase_43_Enz"/>
</dbReference>
<dbReference type="SUPFAM" id="SSF75005">
    <property type="entry name" value="Arabinanase/levansucrase/invertase"/>
    <property type="match status" value="1"/>
</dbReference>
<dbReference type="AlphaFoldDB" id="A0A5C4S006"/>
<keyword evidence="2" id="KW-0119">Carbohydrate metabolism</keyword>
<protein>
    <recommendedName>
        <fullName evidence="3">Glucosamine inositolphosphorylceramide transferase 1 N-terminal domain-containing protein</fullName>
    </recommendedName>
</protein>
<sequence length="323" mass="36853">MTALLILAITAAAIAITIHIRRRRKKLRNRKIRRYRDIWTIGIYSGPTPFKLAPPQGIKNPILAPEQVTDIKARFVADPFMFTHKGVHYLFLEVLNDERNKGEIGYATSTDLKQWTYKGIVLKERFHLSYPYVFEYNGEQYMLPEGAKSRKVTLYKAERFPDIWKKHATLLGSFSRKGPLGDPSIILHNSHWYLFTYAGKTRSLHLYTSPELTGSWSEHPASPILTDDISFARPGGRVLAYKGNIYRYAQDGKGGYGKRVWAFRITTLTPTEYREELLEGGPVIEGGHEQWSNAGMHTVDPHLMPGGTWLAFVDGLENREKTA</sequence>
<comment type="caution">
    <text evidence="4">The sequence shown here is derived from an EMBL/GenBank/DDBJ whole genome shotgun (WGS) entry which is preliminary data.</text>
</comment>
<keyword evidence="5" id="KW-1185">Reference proteome</keyword>